<proteinExistence type="predicted"/>
<evidence type="ECO:0000256" key="1">
    <source>
        <dbReference type="SAM" id="SignalP"/>
    </source>
</evidence>
<dbReference type="Proteomes" id="UP000305398">
    <property type="component" value="Chromosome"/>
</dbReference>
<keyword evidence="1" id="KW-0732">Signal</keyword>
<accession>A0A5B7ZVY7</accession>
<evidence type="ECO:0000313" key="4">
    <source>
        <dbReference type="Proteomes" id="UP000305398"/>
    </source>
</evidence>
<gene>
    <name evidence="3" type="ORF">FHG12_03025</name>
</gene>
<feature type="signal peptide" evidence="1">
    <location>
        <begin position="1"/>
        <end position="23"/>
    </location>
</feature>
<protein>
    <submittedName>
        <fullName evidence="3">Lipocalin family protein</fullName>
    </submittedName>
</protein>
<reference evidence="3 4" key="1">
    <citation type="submission" date="2019-06" db="EMBL/GenBank/DDBJ databases">
        <authorList>
            <person name="Srinivasan S."/>
        </authorList>
    </citation>
    <scope>NUCLEOTIDE SEQUENCE [LARGE SCALE GENOMIC DNA]</scope>
    <source>
        <strain evidence="3 4">17J68-5</strain>
    </source>
</reference>
<feature type="chain" id="PRO_5022862131" evidence="1">
    <location>
        <begin position="24"/>
        <end position="147"/>
    </location>
</feature>
<dbReference type="KEGG" id="hyj:FHG12_03025"/>
<sequence length="147" mass="16658">MYRTRTQAILLSCLLLTTLLSSCDPSSCGCAPPPAPHVTAAQLLHKWQQSELQIGTPSVVVRDNDIKNRYAIEFRTDGTYTQTLLADNSTYTGTWMLMEPDNRMLHLTDQKGDIQEYTIISVSDQTLVYSRPNKAGQQEYYSFKLVY</sequence>
<dbReference type="Pfam" id="PF13648">
    <property type="entry name" value="Lipocalin_4"/>
    <property type="match status" value="1"/>
</dbReference>
<dbReference type="PROSITE" id="PS51257">
    <property type="entry name" value="PROKAR_LIPOPROTEIN"/>
    <property type="match status" value="1"/>
</dbReference>
<evidence type="ECO:0000313" key="3">
    <source>
        <dbReference type="EMBL" id="QDA59138.1"/>
    </source>
</evidence>
<evidence type="ECO:0000259" key="2">
    <source>
        <dbReference type="Pfam" id="PF13648"/>
    </source>
</evidence>
<feature type="domain" description="Lipocalin-like" evidence="2">
    <location>
        <begin position="44"/>
        <end position="129"/>
    </location>
</feature>
<dbReference type="RefSeq" id="WP_139514213.1">
    <property type="nucleotide sequence ID" value="NZ_CP040896.1"/>
</dbReference>
<dbReference type="InterPro" id="IPR024311">
    <property type="entry name" value="Lipocalin-like"/>
</dbReference>
<name>A0A5B7ZVY7_9BACT</name>
<dbReference type="OrthoDB" id="885549at2"/>
<dbReference type="AlphaFoldDB" id="A0A5B7ZVY7"/>
<keyword evidence="4" id="KW-1185">Reference proteome</keyword>
<dbReference type="EMBL" id="CP040896">
    <property type="protein sequence ID" value="QDA59138.1"/>
    <property type="molecule type" value="Genomic_DNA"/>
</dbReference>
<organism evidence="3 4">
    <name type="scientific">Hymenobacter jejuensis</name>
    <dbReference type="NCBI Taxonomy" id="2502781"/>
    <lineage>
        <taxon>Bacteria</taxon>
        <taxon>Pseudomonadati</taxon>
        <taxon>Bacteroidota</taxon>
        <taxon>Cytophagia</taxon>
        <taxon>Cytophagales</taxon>
        <taxon>Hymenobacteraceae</taxon>
        <taxon>Hymenobacter</taxon>
    </lineage>
</organism>